<dbReference type="PANTHER" id="PTHR43045:SF1">
    <property type="entry name" value="SHIKIMATE TRANSPORTER"/>
    <property type="match status" value="1"/>
</dbReference>
<dbReference type="InterPro" id="IPR011701">
    <property type="entry name" value="MFS"/>
</dbReference>
<evidence type="ECO:0000313" key="9">
    <source>
        <dbReference type="EMBL" id="NKY23673.1"/>
    </source>
</evidence>
<accession>A0A7X6KWW7</accession>
<feature type="transmembrane region" description="Helical" evidence="7">
    <location>
        <begin position="26"/>
        <end position="47"/>
    </location>
</feature>
<feature type="transmembrane region" description="Helical" evidence="7">
    <location>
        <begin position="334"/>
        <end position="353"/>
    </location>
</feature>
<feature type="transmembrane region" description="Helical" evidence="7">
    <location>
        <begin position="94"/>
        <end position="116"/>
    </location>
</feature>
<feature type="transmembrane region" description="Helical" evidence="7">
    <location>
        <begin position="193"/>
        <end position="212"/>
    </location>
</feature>
<feature type="transmembrane region" description="Helical" evidence="7">
    <location>
        <begin position="310"/>
        <end position="328"/>
    </location>
</feature>
<evidence type="ECO:0000256" key="3">
    <source>
        <dbReference type="ARBA" id="ARBA00022475"/>
    </source>
</evidence>
<evidence type="ECO:0000256" key="4">
    <source>
        <dbReference type="ARBA" id="ARBA00022692"/>
    </source>
</evidence>
<feature type="transmembrane region" description="Helical" evidence="7">
    <location>
        <begin position="128"/>
        <end position="149"/>
    </location>
</feature>
<dbReference type="Gene3D" id="1.20.1250.20">
    <property type="entry name" value="MFS general substrate transporter like domains"/>
    <property type="match status" value="2"/>
</dbReference>
<keyword evidence="5 7" id="KW-1133">Transmembrane helix</keyword>
<keyword evidence="4 7" id="KW-0812">Transmembrane</keyword>
<dbReference type="InterPro" id="IPR020846">
    <property type="entry name" value="MFS_dom"/>
</dbReference>
<dbReference type="InterPro" id="IPR036259">
    <property type="entry name" value="MFS_trans_sf"/>
</dbReference>
<organism evidence="9 10">
    <name type="scientific">Cellulomonas denverensis</name>
    <dbReference type="NCBI Taxonomy" id="264297"/>
    <lineage>
        <taxon>Bacteria</taxon>
        <taxon>Bacillati</taxon>
        <taxon>Actinomycetota</taxon>
        <taxon>Actinomycetes</taxon>
        <taxon>Micrococcales</taxon>
        <taxon>Cellulomonadaceae</taxon>
        <taxon>Cellulomonas</taxon>
    </lineage>
</organism>
<feature type="transmembrane region" description="Helical" evidence="7">
    <location>
        <begin position="59"/>
        <end position="82"/>
    </location>
</feature>
<comment type="subcellular location">
    <subcellularLocation>
        <location evidence="1">Cell membrane</location>
        <topology evidence="1">Multi-pass membrane protein</topology>
    </subcellularLocation>
</comment>
<feature type="transmembrane region" description="Helical" evidence="7">
    <location>
        <begin position="403"/>
        <end position="425"/>
    </location>
</feature>
<evidence type="ECO:0000259" key="8">
    <source>
        <dbReference type="PROSITE" id="PS50850"/>
    </source>
</evidence>
<dbReference type="PROSITE" id="PS50850">
    <property type="entry name" value="MFS"/>
    <property type="match status" value="1"/>
</dbReference>
<dbReference type="AlphaFoldDB" id="A0A7X6KWW7"/>
<evidence type="ECO:0000313" key="10">
    <source>
        <dbReference type="Proteomes" id="UP000581206"/>
    </source>
</evidence>
<dbReference type="PANTHER" id="PTHR43045">
    <property type="entry name" value="SHIKIMATE TRANSPORTER"/>
    <property type="match status" value="1"/>
</dbReference>
<proteinExistence type="predicted"/>
<dbReference type="RefSeq" id="WP_168630796.1">
    <property type="nucleotide sequence ID" value="NZ_BONL01000026.1"/>
</dbReference>
<evidence type="ECO:0000256" key="6">
    <source>
        <dbReference type="ARBA" id="ARBA00023136"/>
    </source>
</evidence>
<dbReference type="GO" id="GO:0005886">
    <property type="term" value="C:plasma membrane"/>
    <property type="evidence" value="ECO:0007669"/>
    <property type="project" value="UniProtKB-SubCell"/>
</dbReference>
<keyword evidence="3" id="KW-1003">Cell membrane</keyword>
<sequence>MPAEVVEGLPADVTPRQARRAATSSFVGAVIEWYDFLIFGLTAATVFNTQFYAFDTPTMNLLASFATLGIGFLFRPLGGLVFGRMGDRVGQKQVLIVTMTLMGICTGLVGCLPTFAQVGWWSPILLTVLRSVQGFAVGGEWGGAALLAVRHAPSGRRAFYSCGVQLGYAVGLVAASGAVSGMSSLTGDHFESWGWRVPFWFSLPLIAVGLWIRSGVIEKPKDPATGQARRGSVLVAIRQSPKAFLEIIGLRLVELLTMYIVTTFAVAYGVSHLGMPREQMVDVALIVGALGLISIPTFAYLSDRFGWRRIYVIGALIGAAGAFPFFFAMESGSFLLVVVVAIVLINIAHDMAVSVQQPLITQMFGAEHQNTGAGVGYQVASAIAGGFTPFLATAMLAWADDQWWPVATYLLVGCLVSAAVAAFAVRGSKG</sequence>
<feature type="transmembrane region" description="Helical" evidence="7">
    <location>
        <begin position="248"/>
        <end position="271"/>
    </location>
</feature>
<dbReference type="Pfam" id="PF07690">
    <property type="entry name" value="MFS_1"/>
    <property type="match status" value="1"/>
</dbReference>
<dbReference type="SUPFAM" id="SSF103473">
    <property type="entry name" value="MFS general substrate transporter"/>
    <property type="match status" value="1"/>
</dbReference>
<name>A0A7X6KWW7_9CELL</name>
<feature type="domain" description="Major facilitator superfamily (MFS) profile" evidence="8">
    <location>
        <begin position="21"/>
        <end position="429"/>
    </location>
</feature>
<feature type="transmembrane region" description="Helical" evidence="7">
    <location>
        <begin position="374"/>
        <end position="397"/>
    </location>
</feature>
<keyword evidence="10" id="KW-1185">Reference proteome</keyword>
<dbReference type="EMBL" id="JAAXOX010000007">
    <property type="protein sequence ID" value="NKY23673.1"/>
    <property type="molecule type" value="Genomic_DNA"/>
</dbReference>
<evidence type="ECO:0000256" key="1">
    <source>
        <dbReference type="ARBA" id="ARBA00004651"/>
    </source>
</evidence>
<gene>
    <name evidence="9" type="primary">shiA</name>
    <name evidence="9" type="ORF">HGA03_13450</name>
</gene>
<comment type="caution">
    <text evidence="9">The sequence shown here is derived from an EMBL/GenBank/DDBJ whole genome shotgun (WGS) entry which is preliminary data.</text>
</comment>
<dbReference type="GO" id="GO:0022857">
    <property type="term" value="F:transmembrane transporter activity"/>
    <property type="evidence" value="ECO:0007669"/>
    <property type="project" value="InterPro"/>
</dbReference>
<dbReference type="NCBIfam" id="NF007414">
    <property type="entry name" value="PRK09952.1"/>
    <property type="match status" value="1"/>
</dbReference>
<protein>
    <submittedName>
        <fullName evidence="9">Shikimate transporter</fullName>
    </submittedName>
</protein>
<evidence type="ECO:0000256" key="5">
    <source>
        <dbReference type="ARBA" id="ARBA00022989"/>
    </source>
</evidence>
<dbReference type="Proteomes" id="UP000581206">
    <property type="component" value="Unassembled WGS sequence"/>
</dbReference>
<keyword evidence="2" id="KW-0813">Transport</keyword>
<reference evidence="9 10" key="1">
    <citation type="submission" date="2020-04" db="EMBL/GenBank/DDBJ databases">
        <title>MicrobeNet Type strains.</title>
        <authorList>
            <person name="Nicholson A.C."/>
        </authorList>
    </citation>
    <scope>NUCLEOTIDE SEQUENCE [LARGE SCALE GENOMIC DNA]</scope>
    <source>
        <strain evidence="9 10">ATCC BAA-788</strain>
    </source>
</reference>
<feature type="transmembrane region" description="Helical" evidence="7">
    <location>
        <begin position="283"/>
        <end position="301"/>
    </location>
</feature>
<feature type="transmembrane region" description="Helical" evidence="7">
    <location>
        <begin position="158"/>
        <end position="181"/>
    </location>
</feature>
<evidence type="ECO:0000256" key="7">
    <source>
        <dbReference type="SAM" id="Phobius"/>
    </source>
</evidence>
<evidence type="ECO:0000256" key="2">
    <source>
        <dbReference type="ARBA" id="ARBA00022448"/>
    </source>
</evidence>
<keyword evidence="6 7" id="KW-0472">Membrane</keyword>
<dbReference type="CDD" id="cd17369">
    <property type="entry name" value="MFS_ShiA_like"/>
    <property type="match status" value="1"/>
</dbReference>